<keyword evidence="3" id="KW-1185">Reference proteome</keyword>
<feature type="region of interest" description="Disordered" evidence="1">
    <location>
        <begin position="52"/>
        <end position="99"/>
    </location>
</feature>
<reference evidence="2" key="5">
    <citation type="journal article" date="2021" name="G3 (Bethesda)">
        <title>Aegilops tauschii genome assembly Aet v5.0 features greater sequence contiguity and improved annotation.</title>
        <authorList>
            <person name="Wang L."/>
            <person name="Zhu T."/>
            <person name="Rodriguez J.C."/>
            <person name="Deal K.R."/>
            <person name="Dubcovsky J."/>
            <person name="McGuire P.E."/>
            <person name="Lux T."/>
            <person name="Spannagl M."/>
            <person name="Mayer K.F.X."/>
            <person name="Baldrich P."/>
            <person name="Meyers B.C."/>
            <person name="Huo N."/>
            <person name="Gu Y.Q."/>
            <person name="Zhou H."/>
            <person name="Devos K.M."/>
            <person name="Bennetzen J.L."/>
            <person name="Unver T."/>
            <person name="Budak H."/>
            <person name="Gulick P.J."/>
            <person name="Galiba G."/>
            <person name="Kalapos B."/>
            <person name="Nelson D.R."/>
            <person name="Li P."/>
            <person name="You F.M."/>
            <person name="Luo M.C."/>
            <person name="Dvorak J."/>
        </authorList>
    </citation>
    <scope>NUCLEOTIDE SEQUENCE [LARGE SCALE GENOMIC DNA]</scope>
    <source>
        <strain evidence="2">cv. AL8/78</strain>
    </source>
</reference>
<reference evidence="2" key="3">
    <citation type="journal article" date="2017" name="Nature">
        <title>Genome sequence of the progenitor of the wheat D genome Aegilops tauschii.</title>
        <authorList>
            <person name="Luo M.C."/>
            <person name="Gu Y.Q."/>
            <person name="Puiu D."/>
            <person name="Wang H."/>
            <person name="Twardziok S.O."/>
            <person name="Deal K.R."/>
            <person name="Huo N."/>
            <person name="Zhu T."/>
            <person name="Wang L."/>
            <person name="Wang Y."/>
            <person name="McGuire P.E."/>
            <person name="Liu S."/>
            <person name="Long H."/>
            <person name="Ramasamy R.K."/>
            <person name="Rodriguez J.C."/>
            <person name="Van S.L."/>
            <person name="Yuan L."/>
            <person name="Wang Z."/>
            <person name="Xia Z."/>
            <person name="Xiao L."/>
            <person name="Anderson O.D."/>
            <person name="Ouyang S."/>
            <person name="Liang Y."/>
            <person name="Zimin A.V."/>
            <person name="Pertea G."/>
            <person name="Qi P."/>
            <person name="Bennetzen J.L."/>
            <person name="Dai X."/>
            <person name="Dawson M.W."/>
            <person name="Muller H.G."/>
            <person name="Kugler K."/>
            <person name="Rivarola-Duarte L."/>
            <person name="Spannagl M."/>
            <person name="Mayer K.F.X."/>
            <person name="Lu F.H."/>
            <person name="Bevan M.W."/>
            <person name="Leroy P."/>
            <person name="Li P."/>
            <person name="You F.M."/>
            <person name="Sun Q."/>
            <person name="Liu Z."/>
            <person name="Lyons E."/>
            <person name="Wicker T."/>
            <person name="Salzberg S.L."/>
            <person name="Devos K.M."/>
            <person name="Dvorak J."/>
        </authorList>
    </citation>
    <scope>NUCLEOTIDE SEQUENCE [LARGE SCALE GENOMIC DNA]</scope>
    <source>
        <strain evidence="2">cv. AL8/78</strain>
    </source>
</reference>
<reference evidence="2" key="4">
    <citation type="submission" date="2019-03" db="UniProtKB">
        <authorList>
            <consortium name="EnsemblPlants"/>
        </authorList>
    </citation>
    <scope>IDENTIFICATION</scope>
</reference>
<proteinExistence type="predicted"/>
<dbReference type="EnsemblPlants" id="AET2Gv20826100.4">
    <property type="protein sequence ID" value="AET2Gv20826100.4"/>
    <property type="gene ID" value="AET2Gv20826100"/>
</dbReference>
<evidence type="ECO:0000313" key="3">
    <source>
        <dbReference type="Proteomes" id="UP000015105"/>
    </source>
</evidence>
<evidence type="ECO:0000256" key="1">
    <source>
        <dbReference type="SAM" id="MobiDB-lite"/>
    </source>
</evidence>
<organism evidence="2 3">
    <name type="scientific">Aegilops tauschii subsp. strangulata</name>
    <name type="common">Goatgrass</name>
    <dbReference type="NCBI Taxonomy" id="200361"/>
    <lineage>
        <taxon>Eukaryota</taxon>
        <taxon>Viridiplantae</taxon>
        <taxon>Streptophyta</taxon>
        <taxon>Embryophyta</taxon>
        <taxon>Tracheophyta</taxon>
        <taxon>Spermatophyta</taxon>
        <taxon>Magnoliopsida</taxon>
        <taxon>Liliopsida</taxon>
        <taxon>Poales</taxon>
        <taxon>Poaceae</taxon>
        <taxon>BOP clade</taxon>
        <taxon>Pooideae</taxon>
        <taxon>Triticodae</taxon>
        <taxon>Triticeae</taxon>
        <taxon>Triticinae</taxon>
        <taxon>Aegilops</taxon>
    </lineage>
</organism>
<feature type="compositionally biased region" description="Basic and acidic residues" evidence="1">
    <location>
        <begin position="52"/>
        <end position="78"/>
    </location>
</feature>
<accession>A0A453CEX6</accession>
<dbReference type="Gramene" id="AET2Gv20826100.4">
    <property type="protein sequence ID" value="AET2Gv20826100.4"/>
    <property type="gene ID" value="AET2Gv20826100"/>
</dbReference>
<sequence>VNLGSRGITPQLACKPSSPRFRSRFIGCHPILVRRRRAAKMATKGRKVVEVRDASRTDGKGDAADVHVVREGKSDHDTAGGVGHRGASRTDGHGDAGGKVGDFRGIDGKDSLKIVAMQAPVTVERPVRGDLEEHVPKPCEQRIHTSALSVFD</sequence>
<evidence type="ECO:0000313" key="2">
    <source>
        <dbReference type="EnsemblPlants" id="AET2Gv20826100.4"/>
    </source>
</evidence>
<dbReference type="Proteomes" id="UP000015105">
    <property type="component" value="Chromosome 2D"/>
</dbReference>
<protein>
    <submittedName>
        <fullName evidence="2">Uncharacterized protein</fullName>
    </submittedName>
</protein>
<feature type="compositionally biased region" description="Basic and acidic residues" evidence="1">
    <location>
        <begin position="88"/>
        <end position="99"/>
    </location>
</feature>
<dbReference type="AlphaFoldDB" id="A0A453CEX6"/>
<reference evidence="3" key="1">
    <citation type="journal article" date="2014" name="Science">
        <title>Ancient hybridizations among the ancestral genomes of bread wheat.</title>
        <authorList>
            <consortium name="International Wheat Genome Sequencing Consortium,"/>
            <person name="Marcussen T."/>
            <person name="Sandve S.R."/>
            <person name="Heier L."/>
            <person name="Spannagl M."/>
            <person name="Pfeifer M."/>
            <person name="Jakobsen K.S."/>
            <person name="Wulff B.B."/>
            <person name="Steuernagel B."/>
            <person name="Mayer K.F."/>
            <person name="Olsen O.A."/>
        </authorList>
    </citation>
    <scope>NUCLEOTIDE SEQUENCE [LARGE SCALE GENOMIC DNA]</scope>
    <source>
        <strain evidence="3">cv. AL8/78</strain>
    </source>
</reference>
<name>A0A453CEX6_AEGTS</name>
<reference evidence="3" key="2">
    <citation type="journal article" date="2017" name="Nat. Plants">
        <title>The Aegilops tauschii genome reveals multiple impacts of transposons.</title>
        <authorList>
            <person name="Zhao G."/>
            <person name="Zou C."/>
            <person name="Li K."/>
            <person name="Wang K."/>
            <person name="Li T."/>
            <person name="Gao L."/>
            <person name="Zhang X."/>
            <person name="Wang H."/>
            <person name="Yang Z."/>
            <person name="Liu X."/>
            <person name="Jiang W."/>
            <person name="Mao L."/>
            <person name="Kong X."/>
            <person name="Jiao Y."/>
            <person name="Jia J."/>
        </authorList>
    </citation>
    <scope>NUCLEOTIDE SEQUENCE [LARGE SCALE GENOMIC DNA]</scope>
    <source>
        <strain evidence="3">cv. AL8/78</strain>
    </source>
</reference>